<feature type="region of interest" description="Disordered" evidence="4">
    <location>
        <begin position="1"/>
        <end position="58"/>
    </location>
</feature>
<feature type="domain" description="RING-CH-type" evidence="6">
    <location>
        <begin position="256"/>
        <end position="317"/>
    </location>
</feature>
<name>A0A443Q0Y0_9MAGN</name>
<dbReference type="SUPFAM" id="SSF57850">
    <property type="entry name" value="RING/U-box"/>
    <property type="match status" value="1"/>
</dbReference>
<gene>
    <name evidence="7" type="ORF">CKAN_02607700</name>
</gene>
<keyword evidence="2" id="KW-0863">Zinc-finger</keyword>
<evidence type="ECO:0000256" key="5">
    <source>
        <dbReference type="SAM" id="Phobius"/>
    </source>
</evidence>
<dbReference type="PANTHER" id="PTHR46158">
    <property type="entry name" value="OS02G0165000 PROTEIN"/>
    <property type="match status" value="1"/>
</dbReference>
<evidence type="ECO:0000256" key="2">
    <source>
        <dbReference type="ARBA" id="ARBA00022771"/>
    </source>
</evidence>
<evidence type="ECO:0000259" key="6">
    <source>
        <dbReference type="PROSITE" id="PS51292"/>
    </source>
</evidence>
<feature type="transmembrane region" description="Helical" evidence="5">
    <location>
        <begin position="407"/>
        <end position="429"/>
    </location>
</feature>
<accession>A0A443Q0Y0</accession>
<keyword evidence="1" id="KW-0479">Metal-binding</keyword>
<dbReference type="PROSITE" id="PS51292">
    <property type="entry name" value="ZF_RING_CH"/>
    <property type="match status" value="1"/>
</dbReference>
<dbReference type="InterPro" id="IPR011016">
    <property type="entry name" value="Znf_RING-CH"/>
</dbReference>
<dbReference type="PANTHER" id="PTHR46158:SF1">
    <property type="entry name" value="RING_U-BOX SUPERFAMILY PROTEIN"/>
    <property type="match status" value="1"/>
</dbReference>
<keyword evidence="5" id="KW-1133">Transmembrane helix</keyword>
<feature type="compositionally biased region" description="Polar residues" evidence="4">
    <location>
        <begin position="495"/>
        <end position="506"/>
    </location>
</feature>
<keyword evidence="5" id="KW-0472">Membrane</keyword>
<evidence type="ECO:0000256" key="4">
    <source>
        <dbReference type="SAM" id="MobiDB-lite"/>
    </source>
</evidence>
<evidence type="ECO:0000313" key="8">
    <source>
        <dbReference type="Proteomes" id="UP000283530"/>
    </source>
</evidence>
<dbReference type="Proteomes" id="UP000283530">
    <property type="component" value="Unassembled WGS sequence"/>
</dbReference>
<evidence type="ECO:0000256" key="1">
    <source>
        <dbReference type="ARBA" id="ARBA00022723"/>
    </source>
</evidence>
<feature type="compositionally biased region" description="Low complexity" evidence="4">
    <location>
        <begin position="98"/>
        <end position="107"/>
    </location>
</feature>
<keyword evidence="3" id="KW-0862">Zinc</keyword>
<dbReference type="OrthoDB" id="435038at2759"/>
<dbReference type="Gene3D" id="3.30.40.10">
    <property type="entry name" value="Zinc/RING finger domain, C3HC4 (zinc finger)"/>
    <property type="match status" value="1"/>
</dbReference>
<feature type="region of interest" description="Disordered" evidence="4">
    <location>
        <begin position="477"/>
        <end position="514"/>
    </location>
</feature>
<dbReference type="GO" id="GO:0008270">
    <property type="term" value="F:zinc ion binding"/>
    <property type="evidence" value="ECO:0007669"/>
    <property type="project" value="UniProtKB-KW"/>
</dbReference>
<protein>
    <submittedName>
        <fullName evidence="7">Zinc finger protein</fullName>
    </submittedName>
</protein>
<evidence type="ECO:0000313" key="7">
    <source>
        <dbReference type="EMBL" id="RWR96679.1"/>
    </source>
</evidence>
<dbReference type="CDD" id="cd16495">
    <property type="entry name" value="RING_CH-C4HC3_MARCH"/>
    <property type="match status" value="1"/>
</dbReference>
<feature type="transmembrane region" description="Helical" evidence="5">
    <location>
        <begin position="352"/>
        <end position="372"/>
    </location>
</feature>
<dbReference type="AlphaFoldDB" id="A0A443Q0Y0"/>
<keyword evidence="8" id="KW-1185">Reference proteome</keyword>
<reference evidence="7 8" key="1">
    <citation type="journal article" date="2019" name="Nat. Plants">
        <title>Stout camphor tree genome fills gaps in understanding of flowering plant genome evolution.</title>
        <authorList>
            <person name="Chaw S.M."/>
            <person name="Liu Y.C."/>
            <person name="Wu Y.W."/>
            <person name="Wang H.Y."/>
            <person name="Lin C.I."/>
            <person name="Wu C.S."/>
            <person name="Ke H.M."/>
            <person name="Chang L.Y."/>
            <person name="Hsu C.Y."/>
            <person name="Yang H.T."/>
            <person name="Sudianto E."/>
            <person name="Hsu M.H."/>
            <person name="Wu K.P."/>
            <person name="Wang L.N."/>
            <person name="Leebens-Mack J.H."/>
            <person name="Tsai I.J."/>
        </authorList>
    </citation>
    <scope>NUCLEOTIDE SEQUENCE [LARGE SCALE GENOMIC DNA]</scope>
    <source>
        <strain evidence="8">cv. Chaw 1501</strain>
        <tissue evidence="7">Young leaves</tissue>
    </source>
</reference>
<sequence length="514" mass="56716">MAKMGVEEPESEGPEDGHRTPVHHPNQRDDDSTGITEELSPARHWRRPNLCLDIPPKTSEDTTVNYVRINMPPTPSPMKEISSSMLSPTSTRVPMSPGPSASKGKPSIKSLLSRVSFKFRSTPDVEKAGGSSTGSWERPRIPRSFSLTKLLTPTMRKTSSLPVTPVHSNPETVHGSNIVEQLSSLKNGARKQMSRSLSVPANANAKTRGIRQVDSFGGLIRVIPSTPHIVGGSGTTLDIAPTVEFCGLENSDGGEEIPEEEAVCRICLVELWEGETLKMECNCKGELALAHQECAIKWFSMKGNKNCEVCKEEVRNLPVTLLRVQNVQNTSRHAGERARQMSYNRYRVWQDVPVLIIVGMLAYFCFLEQLLVHDLGSGAIAISLPFSCVLGLLASMTSSTIVRKKFVWIYALIQFVLVVLFAHLFYSLFHVQPVLSVLLATFAGFGVAIFGNCLVTEFFKWRQQNLLERHQNSQEVQQQAQASDTHQPQLGIADNNETTAENSGPSRESAVLNV</sequence>
<keyword evidence="5" id="KW-0812">Transmembrane</keyword>
<dbReference type="SMART" id="SM00744">
    <property type="entry name" value="RINGv"/>
    <property type="match status" value="1"/>
</dbReference>
<dbReference type="EMBL" id="QPKB01000012">
    <property type="protein sequence ID" value="RWR96679.1"/>
    <property type="molecule type" value="Genomic_DNA"/>
</dbReference>
<feature type="transmembrane region" description="Helical" evidence="5">
    <location>
        <begin position="435"/>
        <end position="459"/>
    </location>
</feature>
<proteinExistence type="predicted"/>
<organism evidence="7 8">
    <name type="scientific">Cinnamomum micranthum f. kanehirae</name>
    <dbReference type="NCBI Taxonomy" id="337451"/>
    <lineage>
        <taxon>Eukaryota</taxon>
        <taxon>Viridiplantae</taxon>
        <taxon>Streptophyta</taxon>
        <taxon>Embryophyta</taxon>
        <taxon>Tracheophyta</taxon>
        <taxon>Spermatophyta</taxon>
        <taxon>Magnoliopsida</taxon>
        <taxon>Magnoliidae</taxon>
        <taxon>Laurales</taxon>
        <taxon>Lauraceae</taxon>
        <taxon>Cinnamomum</taxon>
    </lineage>
</organism>
<dbReference type="STRING" id="337451.A0A443Q0Y0"/>
<feature type="region of interest" description="Disordered" evidence="4">
    <location>
        <begin position="72"/>
        <end position="107"/>
    </location>
</feature>
<feature type="compositionally biased region" description="Polar residues" evidence="4">
    <location>
        <begin position="81"/>
        <end position="93"/>
    </location>
</feature>
<feature type="transmembrane region" description="Helical" evidence="5">
    <location>
        <begin position="378"/>
        <end position="395"/>
    </location>
</feature>
<dbReference type="Pfam" id="PF12906">
    <property type="entry name" value="RINGv"/>
    <property type="match status" value="1"/>
</dbReference>
<comment type="caution">
    <text evidence="7">The sequence shown here is derived from an EMBL/GenBank/DDBJ whole genome shotgun (WGS) entry which is preliminary data.</text>
</comment>
<evidence type="ECO:0000256" key="3">
    <source>
        <dbReference type="ARBA" id="ARBA00022833"/>
    </source>
</evidence>
<dbReference type="InterPro" id="IPR013083">
    <property type="entry name" value="Znf_RING/FYVE/PHD"/>
</dbReference>